<keyword evidence="5" id="KW-1185">Reference proteome</keyword>
<dbReference type="InterPro" id="IPR000182">
    <property type="entry name" value="GNAT_dom"/>
</dbReference>
<dbReference type="Proteomes" id="UP000682951">
    <property type="component" value="Unassembled WGS sequence"/>
</dbReference>
<dbReference type="PANTHER" id="PTHR43072:SF23">
    <property type="entry name" value="UPF0039 PROTEIN C11D3.02C"/>
    <property type="match status" value="1"/>
</dbReference>
<accession>A0ABS5HKE3</accession>
<dbReference type="EMBL" id="JAGSSW010000010">
    <property type="protein sequence ID" value="MBR8464612.1"/>
    <property type="molecule type" value="Genomic_DNA"/>
</dbReference>
<dbReference type="Gene3D" id="3.40.630.30">
    <property type="match status" value="1"/>
</dbReference>
<sequence>MSLEIVLAKREDLPKIVEIYNSTIPAHTSTADLTPVSVEQREPWFYAHKGNRPLYVMRDDGEIVAWCSFSDYIARAAYDISAEISLYVSHNARGKGVGAKFLTVMLSLAPSLGLKNVIAVIFKHNKPSINLFHKFGFEDWGELPDVCDIDGELKSVVILGKRVK</sequence>
<dbReference type="CDD" id="cd04301">
    <property type="entry name" value="NAT_SF"/>
    <property type="match status" value="1"/>
</dbReference>
<evidence type="ECO:0000259" key="3">
    <source>
        <dbReference type="PROSITE" id="PS51186"/>
    </source>
</evidence>
<organism evidence="4 5">
    <name type="scientific">Campylobacter anatolicus</name>
    <dbReference type="NCBI Taxonomy" id="2829105"/>
    <lineage>
        <taxon>Bacteria</taxon>
        <taxon>Pseudomonadati</taxon>
        <taxon>Campylobacterota</taxon>
        <taxon>Epsilonproteobacteria</taxon>
        <taxon>Campylobacterales</taxon>
        <taxon>Campylobacteraceae</taxon>
        <taxon>Campylobacter</taxon>
    </lineage>
</organism>
<name>A0ABS5HKE3_9BACT</name>
<feature type="domain" description="N-acetyltransferase" evidence="3">
    <location>
        <begin position="3"/>
        <end position="164"/>
    </location>
</feature>
<protein>
    <submittedName>
        <fullName evidence="4">N-acetyltransferase</fullName>
    </submittedName>
</protein>
<dbReference type="PANTHER" id="PTHR43072">
    <property type="entry name" value="N-ACETYLTRANSFERASE"/>
    <property type="match status" value="1"/>
</dbReference>
<dbReference type="Pfam" id="PF00583">
    <property type="entry name" value="Acetyltransf_1"/>
    <property type="match status" value="1"/>
</dbReference>
<evidence type="ECO:0000256" key="1">
    <source>
        <dbReference type="ARBA" id="ARBA00022679"/>
    </source>
</evidence>
<dbReference type="SUPFAM" id="SSF55729">
    <property type="entry name" value="Acyl-CoA N-acyltransferases (Nat)"/>
    <property type="match status" value="1"/>
</dbReference>
<dbReference type="PROSITE" id="PS51186">
    <property type="entry name" value="GNAT"/>
    <property type="match status" value="1"/>
</dbReference>
<reference evidence="4 5" key="1">
    <citation type="submission" date="2021-04" db="EMBL/GenBank/DDBJ databases">
        <title>Molecular and phenotypic characterization and identification of bacterial isolates recovered from the Anatolian ground squirrels (Spermophilus xanthoprymnus) and which have the potential to form a new species in the Campylobacter genus.</title>
        <authorList>
            <person name="Aydin F."/>
            <person name="Abay S."/>
            <person name="Kayman T."/>
            <person name="Karakaya E."/>
            <person name="Mustak H.K."/>
            <person name="Mustak I.B."/>
            <person name="Bilgin N."/>
            <person name="Duzler A."/>
            <person name="Sahin O."/>
            <person name="Guran O."/>
            <person name="Saticioglu I.B."/>
        </authorList>
    </citation>
    <scope>NUCLEOTIDE SEQUENCE [LARGE SCALE GENOMIC DNA]</scope>
    <source>
        <strain evidence="5">faydin-G24</strain>
    </source>
</reference>
<evidence type="ECO:0000256" key="2">
    <source>
        <dbReference type="ARBA" id="ARBA00023315"/>
    </source>
</evidence>
<comment type="caution">
    <text evidence="4">The sequence shown here is derived from an EMBL/GenBank/DDBJ whole genome shotgun (WGS) entry which is preliminary data.</text>
</comment>
<keyword evidence="1" id="KW-0808">Transferase</keyword>
<proteinExistence type="predicted"/>
<keyword evidence="2" id="KW-0012">Acyltransferase</keyword>
<dbReference type="RefSeq" id="WP_212142442.1">
    <property type="nucleotide sequence ID" value="NZ_JAGSSW010000010.1"/>
</dbReference>
<dbReference type="InterPro" id="IPR016181">
    <property type="entry name" value="Acyl_CoA_acyltransferase"/>
</dbReference>
<evidence type="ECO:0000313" key="4">
    <source>
        <dbReference type="EMBL" id="MBR8464612.1"/>
    </source>
</evidence>
<evidence type="ECO:0000313" key="5">
    <source>
        <dbReference type="Proteomes" id="UP000682951"/>
    </source>
</evidence>
<gene>
    <name evidence="4" type="ORF">KDD93_08580</name>
</gene>